<dbReference type="Proteomes" id="UP001055811">
    <property type="component" value="Linkage Group LG04"/>
</dbReference>
<evidence type="ECO:0000313" key="2">
    <source>
        <dbReference type="Proteomes" id="UP001055811"/>
    </source>
</evidence>
<name>A0ACB9DX69_CICIN</name>
<proteinExistence type="predicted"/>
<reference evidence="1 2" key="2">
    <citation type="journal article" date="2022" name="Mol. Ecol. Resour.">
        <title>The genomes of chicory, endive, great burdock and yacon provide insights into Asteraceae paleo-polyploidization history and plant inulin production.</title>
        <authorList>
            <person name="Fan W."/>
            <person name="Wang S."/>
            <person name="Wang H."/>
            <person name="Wang A."/>
            <person name="Jiang F."/>
            <person name="Liu H."/>
            <person name="Zhao H."/>
            <person name="Xu D."/>
            <person name="Zhang Y."/>
        </authorList>
    </citation>
    <scope>NUCLEOTIDE SEQUENCE [LARGE SCALE GENOMIC DNA]</scope>
    <source>
        <strain evidence="2">cv. Punajuju</strain>
        <tissue evidence="1">Leaves</tissue>
    </source>
</reference>
<sequence length="91" mass="10484">MIQVAQTLRSLDFFGVKNIDALEMALDDVKHRGNRLKKTYRIGVTEVEKEWFMFKPVTVSSPPESDDKDDDEMSETSNQEEDGELKMIPMT</sequence>
<evidence type="ECO:0000313" key="1">
    <source>
        <dbReference type="EMBL" id="KAI3751289.1"/>
    </source>
</evidence>
<reference evidence="2" key="1">
    <citation type="journal article" date="2022" name="Mol. Ecol. Resour.">
        <title>The genomes of chicory, endive, great burdock and yacon provide insights into Asteraceae palaeo-polyploidization history and plant inulin production.</title>
        <authorList>
            <person name="Fan W."/>
            <person name="Wang S."/>
            <person name="Wang H."/>
            <person name="Wang A."/>
            <person name="Jiang F."/>
            <person name="Liu H."/>
            <person name="Zhao H."/>
            <person name="Xu D."/>
            <person name="Zhang Y."/>
        </authorList>
    </citation>
    <scope>NUCLEOTIDE SEQUENCE [LARGE SCALE GENOMIC DNA]</scope>
    <source>
        <strain evidence="2">cv. Punajuju</strain>
    </source>
</reference>
<gene>
    <name evidence="1" type="ORF">L2E82_22340</name>
</gene>
<organism evidence="1 2">
    <name type="scientific">Cichorium intybus</name>
    <name type="common">Chicory</name>
    <dbReference type="NCBI Taxonomy" id="13427"/>
    <lineage>
        <taxon>Eukaryota</taxon>
        <taxon>Viridiplantae</taxon>
        <taxon>Streptophyta</taxon>
        <taxon>Embryophyta</taxon>
        <taxon>Tracheophyta</taxon>
        <taxon>Spermatophyta</taxon>
        <taxon>Magnoliopsida</taxon>
        <taxon>eudicotyledons</taxon>
        <taxon>Gunneridae</taxon>
        <taxon>Pentapetalae</taxon>
        <taxon>asterids</taxon>
        <taxon>campanulids</taxon>
        <taxon>Asterales</taxon>
        <taxon>Asteraceae</taxon>
        <taxon>Cichorioideae</taxon>
        <taxon>Cichorieae</taxon>
        <taxon>Cichoriinae</taxon>
        <taxon>Cichorium</taxon>
    </lineage>
</organism>
<dbReference type="EMBL" id="CM042012">
    <property type="protein sequence ID" value="KAI3751289.1"/>
    <property type="molecule type" value="Genomic_DNA"/>
</dbReference>
<keyword evidence="2" id="KW-1185">Reference proteome</keyword>
<comment type="caution">
    <text evidence="1">The sequence shown here is derived from an EMBL/GenBank/DDBJ whole genome shotgun (WGS) entry which is preliminary data.</text>
</comment>
<accession>A0ACB9DX69</accession>
<protein>
    <submittedName>
        <fullName evidence="1">Uncharacterized protein</fullName>
    </submittedName>
</protein>